<organism evidence="2 3">
    <name type="scientific">Microbotryum intermedium</name>
    <dbReference type="NCBI Taxonomy" id="269621"/>
    <lineage>
        <taxon>Eukaryota</taxon>
        <taxon>Fungi</taxon>
        <taxon>Dikarya</taxon>
        <taxon>Basidiomycota</taxon>
        <taxon>Pucciniomycotina</taxon>
        <taxon>Microbotryomycetes</taxon>
        <taxon>Microbotryales</taxon>
        <taxon>Microbotryaceae</taxon>
        <taxon>Microbotryum</taxon>
    </lineage>
</organism>
<dbReference type="OrthoDB" id="2537269at2759"/>
<keyword evidence="3" id="KW-1185">Reference proteome</keyword>
<dbReference type="Proteomes" id="UP000198372">
    <property type="component" value="Unassembled WGS sequence"/>
</dbReference>
<reference evidence="3" key="1">
    <citation type="submission" date="2016-09" db="EMBL/GenBank/DDBJ databases">
        <authorList>
            <person name="Jeantristanb JTB J.-T."/>
            <person name="Ricardo R."/>
        </authorList>
    </citation>
    <scope>NUCLEOTIDE SEQUENCE [LARGE SCALE GENOMIC DNA]</scope>
</reference>
<evidence type="ECO:0000256" key="1">
    <source>
        <dbReference type="SAM" id="SignalP"/>
    </source>
</evidence>
<evidence type="ECO:0000313" key="2">
    <source>
        <dbReference type="EMBL" id="SCV71047.1"/>
    </source>
</evidence>
<feature type="signal peptide" evidence="1">
    <location>
        <begin position="1"/>
        <end position="22"/>
    </location>
</feature>
<protein>
    <submittedName>
        <fullName evidence="2">BQ2448_3809 protein</fullName>
    </submittedName>
</protein>
<dbReference type="EMBL" id="FMSP01000006">
    <property type="protein sequence ID" value="SCV71047.1"/>
    <property type="molecule type" value="Genomic_DNA"/>
</dbReference>
<dbReference type="AlphaFoldDB" id="A0A238FCY8"/>
<dbReference type="STRING" id="269621.A0A238FCY8"/>
<proteinExistence type="predicted"/>
<accession>A0A238FCY8</accession>
<sequence length="294" mass="30712">MRTITATLLVVLFTWISLGVQALDVTYPTSPVVFDQSGAIENRIVWSLDPLTTPPPATNFFDIWMRNGIGEIYPDPLNVSIATNLDMMSSNMTYIWPDAAKYIPGPGYQLFFAAPGNAGLIYCESQVFAIGSTTYNASHTTYTGPFVALNPSSTSPASATESAMATATASPALTSVPTTSAPTTSAAQVVETMTVTDLASPSISISASPSPTTVIETSFITSIISSPQITTTSTTTPTILRANSKPSAGEPIPTDFAGPGGQGFNLLSSSSTSMNVRRTCFALLAVALTVLIIA</sequence>
<evidence type="ECO:0000313" key="3">
    <source>
        <dbReference type="Proteomes" id="UP000198372"/>
    </source>
</evidence>
<name>A0A238FCY8_9BASI</name>
<gene>
    <name evidence="2" type="ORF">BQ2448_3809</name>
</gene>
<keyword evidence="1" id="KW-0732">Signal</keyword>
<feature type="chain" id="PRO_5012669584" evidence="1">
    <location>
        <begin position="23"/>
        <end position="294"/>
    </location>
</feature>